<evidence type="ECO:0000256" key="8">
    <source>
        <dbReference type="ARBA" id="ARBA00047838"/>
    </source>
</evidence>
<comment type="pathway">
    <text evidence="1 10">Amino-acid biosynthesis; L-histidine biosynthesis; L-histidine from 5-phospho-alpha-D-ribose 1-diphosphate: step 5/9.</text>
</comment>
<dbReference type="OrthoDB" id="9807749at2"/>
<evidence type="ECO:0000256" key="1">
    <source>
        <dbReference type="ARBA" id="ARBA00005091"/>
    </source>
</evidence>
<dbReference type="CDD" id="cd01748">
    <property type="entry name" value="GATase1_IGP_Synthase"/>
    <property type="match status" value="1"/>
</dbReference>
<evidence type="ECO:0000256" key="2">
    <source>
        <dbReference type="ARBA" id="ARBA00011152"/>
    </source>
</evidence>
<evidence type="ECO:0000256" key="11">
    <source>
        <dbReference type="PIRSR" id="PIRSR000495-1"/>
    </source>
</evidence>
<keyword evidence="4 10" id="KW-0378">Hydrolase</keyword>
<evidence type="ECO:0000313" key="14">
    <source>
        <dbReference type="Proteomes" id="UP000192418"/>
    </source>
</evidence>
<dbReference type="HAMAP" id="MF_00278">
    <property type="entry name" value="HisH"/>
    <property type="match status" value="1"/>
</dbReference>
<comment type="catalytic activity">
    <reaction evidence="8 10">
        <text>5-[(5-phospho-1-deoxy-D-ribulos-1-ylimino)methylamino]-1-(5-phospho-beta-D-ribosyl)imidazole-4-carboxamide + L-glutamine = D-erythro-1-(imidazol-4-yl)glycerol 3-phosphate + 5-amino-1-(5-phospho-beta-D-ribosyl)imidazole-4-carboxamide + L-glutamate + H(+)</text>
        <dbReference type="Rhea" id="RHEA:24793"/>
        <dbReference type="ChEBI" id="CHEBI:15378"/>
        <dbReference type="ChEBI" id="CHEBI:29985"/>
        <dbReference type="ChEBI" id="CHEBI:58278"/>
        <dbReference type="ChEBI" id="CHEBI:58359"/>
        <dbReference type="ChEBI" id="CHEBI:58475"/>
        <dbReference type="ChEBI" id="CHEBI:58525"/>
        <dbReference type="EC" id="4.3.2.10"/>
    </reaction>
</comment>
<dbReference type="InterPro" id="IPR010139">
    <property type="entry name" value="Imidazole-glycPsynth_HisH"/>
</dbReference>
<evidence type="ECO:0000313" key="13">
    <source>
        <dbReference type="EMBL" id="SMC36362.1"/>
    </source>
</evidence>
<accession>A0A1W1YJQ1</accession>
<comment type="catalytic activity">
    <reaction evidence="9 10">
        <text>L-glutamine + H2O = L-glutamate + NH4(+)</text>
        <dbReference type="Rhea" id="RHEA:15889"/>
        <dbReference type="ChEBI" id="CHEBI:15377"/>
        <dbReference type="ChEBI" id="CHEBI:28938"/>
        <dbReference type="ChEBI" id="CHEBI:29985"/>
        <dbReference type="ChEBI" id="CHEBI:58359"/>
        <dbReference type="EC" id="3.5.1.2"/>
    </reaction>
</comment>
<dbReference type="PROSITE" id="PS51273">
    <property type="entry name" value="GATASE_TYPE_1"/>
    <property type="match status" value="1"/>
</dbReference>
<dbReference type="EMBL" id="FWXY01000001">
    <property type="protein sequence ID" value="SMC36362.1"/>
    <property type="molecule type" value="Genomic_DNA"/>
</dbReference>
<evidence type="ECO:0000256" key="5">
    <source>
        <dbReference type="ARBA" id="ARBA00022962"/>
    </source>
</evidence>
<dbReference type="InterPro" id="IPR017926">
    <property type="entry name" value="GATASE"/>
</dbReference>
<evidence type="ECO:0000256" key="10">
    <source>
        <dbReference type="HAMAP-Rule" id="MF_00278"/>
    </source>
</evidence>
<dbReference type="PANTHER" id="PTHR42701">
    <property type="entry name" value="IMIDAZOLE GLYCEROL PHOSPHATE SYNTHASE SUBUNIT HISH"/>
    <property type="match status" value="1"/>
</dbReference>
<feature type="active site" description="Nucleophile" evidence="10 11">
    <location>
        <position position="79"/>
    </location>
</feature>
<comment type="subcellular location">
    <subcellularLocation>
        <location evidence="10">Cytoplasm</location>
    </subcellularLocation>
</comment>
<dbReference type="EC" id="4.3.2.10" evidence="10"/>
<reference evidence="13 14" key="1">
    <citation type="submission" date="2017-04" db="EMBL/GenBank/DDBJ databases">
        <authorList>
            <person name="Afonso C.L."/>
            <person name="Miller P.J."/>
            <person name="Scott M.A."/>
            <person name="Spackman E."/>
            <person name="Goraichik I."/>
            <person name="Dimitrov K.M."/>
            <person name="Suarez D.L."/>
            <person name="Swayne D.E."/>
        </authorList>
    </citation>
    <scope>NUCLEOTIDE SEQUENCE [LARGE SCALE GENOMIC DNA]</scope>
    <source>
        <strain evidence="13 14">DSM 3385</strain>
    </source>
</reference>
<evidence type="ECO:0000256" key="3">
    <source>
        <dbReference type="ARBA" id="ARBA00022605"/>
    </source>
</evidence>
<evidence type="ECO:0000256" key="6">
    <source>
        <dbReference type="ARBA" id="ARBA00023102"/>
    </source>
</evidence>
<evidence type="ECO:0000259" key="12">
    <source>
        <dbReference type="Pfam" id="PF00117"/>
    </source>
</evidence>
<dbReference type="NCBIfam" id="TIGR01855">
    <property type="entry name" value="IMP_synth_hisH"/>
    <property type="match status" value="1"/>
</dbReference>
<keyword evidence="5 10" id="KW-0315">Glutamine amidotransferase</keyword>
<dbReference type="SUPFAM" id="SSF52317">
    <property type="entry name" value="Class I glutamine amidotransferase-like"/>
    <property type="match status" value="1"/>
</dbReference>
<dbReference type="InterPro" id="IPR029062">
    <property type="entry name" value="Class_I_gatase-like"/>
</dbReference>
<keyword evidence="14" id="KW-1185">Reference proteome</keyword>
<keyword evidence="7 10" id="KW-0456">Lyase</keyword>
<comment type="function">
    <text evidence="10">IGPS catalyzes the conversion of PRFAR and glutamine to IGP, AICAR and glutamate. The HisH subunit catalyzes the hydrolysis of glutamine to glutamate and ammonia as part of the synthesis of IGP and AICAR. The resulting ammonia molecule is channeled to the active site of HisF.</text>
</comment>
<evidence type="ECO:0000256" key="7">
    <source>
        <dbReference type="ARBA" id="ARBA00023239"/>
    </source>
</evidence>
<dbReference type="GO" id="GO:0016829">
    <property type="term" value="F:lyase activity"/>
    <property type="evidence" value="ECO:0007669"/>
    <property type="project" value="UniProtKB-KW"/>
</dbReference>
<dbReference type="GO" id="GO:0000107">
    <property type="term" value="F:imidazoleglycerol-phosphate synthase activity"/>
    <property type="evidence" value="ECO:0007669"/>
    <property type="project" value="UniProtKB-UniRule"/>
</dbReference>
<organism evidence="13 14">
    <name type="scientific">Desulfocicer vacuolatum DSM 3385</name>
    <dbReference type="NCBI Taxonomy" id="1121400"/>
    <lineage>
        <taxon>Bacteria</taxon>
        <taxon>Pseudomonadati</taxon>
        <taxon>Thermodesulfobacteriota</taxon>
        <taxon>Desulfobacteria</taxon>
        <taxon>Desulfobacterales</taxon>
        <taxon>Desulfobacteraceae</taxon>
        <taxon>Desulfocicer</taxon>
    </lineage>
</organism>
<dbReference type="PIRSF" id="PIRSF000495">
    <property type="entry name" value="Amidotransf_hisH"/>
    <property type="match status" value="1"/>
</dbReference>
<dbReference type="Pfam" id="PF00117">
    <property type="entry name" value="GATase"/>
    <property type="match status" value="1"/>
</dbReference>
<dbReference type="UniPathway" id="UPA00031">
    <property type="reaction ID" value="UER00010"/>
</dbReference>
<keyword evidence="3 10" id="KW-0028">Amino-acid biosynthesis</keyword>
<name>A0A1W1YJQ1_9BACT</name>
<protein>
    <recommendedName>
        <fullName evidence="10">Imidazole glycerol phosphate synthase subunit HisH</fullName>
        <ecNumber evidence="10">4.3.2.10</ecNumber>
    </recommendedName>
    <alternativeName>
        <fullName evidence="10">IGP synthase glutaminase subunit</fullName>
        <ecNumber evidence="10">3.5.1.2</ecNumber>
    </alternativeName>
    <alternativeName>
        <fullName evidence="10">IGP synthase subunit HisH</fullName>
    </alternativeName>
    <alternativeName>
        <fullName evidence="10">ImGP synthase subunit HisH</fullName>
        <shortName evidence="10">IGPS subunit HisH</shortName>
    </alternativeName>
</protein>
<dbReference type="GO" id="GO:0004359">
    <property type="term" value="F:glutaminase activity"/>
    <property type="evidence" value="ECO:0007669"/>
    <property type="project" value="UniProtKB-EC"/>
</dbReference>
<dbReference type="GO" id="GO:0000105">
    <property type="term" value="P:L-histidine biosynthetic process"/>
    <property type="evidence" value="ECO:0007669"/>
    <property type="project" value="UniProtKB-UniRule"/>
</dbReference>
<dbReference type="GO" id="GO:0005737">
    <property type="term" value="C:cytoplasm"/>
    <property type="evidence" value="ECO:0007669"/>
    <property type="project" value="UniProtKB-SubCell"/>
</dbReference>
<dbReference type="RefSeq" id="WP_084066429.1">
    <property type="nucleotide sequence ID" value="NZ_FWXY01000001.1"/>
</dbReference>
<evidence type="ECO:0000256" key="4">
    <source>
        <dbReference type="ARBA" id="ARBA00022801"/>
    </source>
</evidence>
<keyword evidence="6 10" id="KW-0368">Histidine biosynthesis</keyword>
<dbReference type="Proteomes" id="UP000192418">
    <property type="component" value="Unassembled WGS sequence"/>
</dbReference>
<gene>
    <name evidence="10" type="primary">hisH</name>
    <name evidence="13" type="ORF">SAMN02746065_101108</name>
</gene>
<feature type="active site" evidence="10 11">
    <location>
        <position position="189"/>
    </location>
</feature>
<feature type="domain" description="Glutamine amidotransferase" evidence="12">
    <location>
        <begin position="4"/>
        <end position="204"/>
    </location>
</feature>
<feature type="active site" evidence="10 11">
    <location>
        <position position="191"/>
    </location>
</feature>
<dbReference type="Gene3D" id="3.40.50.880">
    <property type="match status" value="1"/>
</dbReference>
<dbReference type="AlphaFoldDB" id="A0A1W1YJQ1"/>
<proteinExistence type="inferred from homology"/>
<keyword evidence="10" id="KW-0963">Cytoplasm</keyword>
<sequence>MIAIVDYGAGNLTSVARAVSFLSYDCVITDDPAQITGAERVIFPGVGAAGSAMETMRERGLDDALKQVFKAGIPMLGICVGCQIIMDSSQENDAACLGMIPGSAKAFSDTMPSEHGDGFLKVPHMGWNGLDVVRSHPLFEGVKKTDEFYFVHSYYPVPRSGDDVFGTTDYGIKFASAVGKHNLFATQFHLEKSGKPGLLILENFCRWAPC</sequence>
<dbReference type="STRING" id="1121400.SAMN02746065_101108"/>
<comment type="subunit">
    <text evidence="2 10">Heterodimer of HisH and HisF.</text>
</comment>
<dbReference type="EC" id="3.5.1.2" evidence="10"/>
<dbReference type="PANTHER" id="PTHR42701:SF1">
    <property type="entry name" value="IMIDAZOLE GLYCEROL PHOSPHATE SYNTHASE SUBUNIT HISH"/>
    <property type="match status" value="1"/>
</dbReference>
<evidence type="ECO:0000256" key="9">
    <source>
        <dbReference type="ARBA" id="ARBA00049534"/>
    </source>
</evidence>